<protein>
    <submittedName>
        <fullName evidence="1">Uncharacterized protein</fullName>
    </submittedName>
</protein>
<sequence>MEMKVRRIRSVTPAPNLDPPIVFLSPPSRVAQIFQPKGLIFSCLSSSFYVNVSIW</sequence>
<dbReference type="EMBL" id="JACGWN010000013">
    <property type="protein sequence ID" value="KAL0412098.1"/>
    <property type="molecule type" value="Genomic_DNA"/>
</dbReference>
<reference evidence="1" key="1">
    <citation type="submission" date="2020-06" db="EMBL/GenBank/DDBJ databases">
        <authorList>
            <person name="Li T."/>
            <person name="Hu X."/>
            <person name="Zhang T."/>
            <person name="Song X."/>
            <person name="Zhang H."/>
            <person name="Dai N."/>
            <person name="Sheng W."/>
            <person name="Hou X."/>
            <person name="Wei L."/>
        </authorList>
    </citation>
    <scope>NUCLEOTIDE SEQUENCE</scope>
    <source>
        <strain evidence="1">KEN1</strain>
        <tissue evidence="1">Leaf</tissue>
    </source>
</reference>
<dbReference type="AlphaFoldDB" id="A0AAW2U6B2"/>
<name>A0AAW2U6B2_9LAMI</name>
<comment type="caution">
    <text evidence="1">The sequence shown here is derived from an EMBL/GenBank/DDBJ whole genome shotgun (WGS) entry which is preliminary data.</text>
</comment>
<reference evidence="1" key="2">
    <citation type="journal article" date="2024" name="Plant">
        <title>Genomic evolution and insights into agronomic trait innovations of Sesamum species.</title>
        <authorList>
            <person name="Miao H."/>
            <person name="Wang L."/>
            <person name="Qu L."/>
            <person name="Liu H."/>
            <person name="Sun Y."/>
            <person name="Le M."/>
            <person name="Wang Q."/>
            <person name="Wei S."/>
            <person name="Zheng Y."/>
            <person name="Lin W."/>
            <person name="Duan Y."/>
            <person name="Cao H."/>
            <person name="Xiong S."/>
            <person name="Wang X."/>
            <person name="Wei L."/>
            <person name="Li C."/>
            <person name="Ma Q."/>
            <person name="Ju M."/>
            <person name="Zhao R."/>
            <person name="Li G."/>
            <person name="Mu C."/>
            <person name="Tian Q."/>
            <person name="Mei H."/>
            <person name="Zhang T."/>
            <person name="Gao T."/>
            <person name="Zhang H."/>
        </authorList>
    </citation>
    <scope>NUCLEOTIDE SEQUENCE</scope>
    <source>
        <strain evidence="1">KEN1</strain>
    </source>
</reference>
<accession>A0AAW2U6B2</accession>
<evidence type="ECO:0000313" key="1">
    <source>
        <dbReference type="EMBL" id="KAL0412098.1"/>
    </source>
</evidence>
<proteinExistence type="predicted"/>
<organism evidence="1">
    <name type="scientific">Sesamum latifolium</name>
    <dbReference type="NCBI Taxonomy" id="2727402"/>
    <lineage>
        <taxon>Eukaryota</taxon>
        <taxon>Viridiplantae</taxon>
        <taxon>Streptophyta</taxon>
        <taxon>Embryophyta</taxon>
        <taxon>Tracheophyta</taxon>
        <taxon>Spermatophyta</taxon>
        <taxon>Magnoliopsida</taxon>
        <taxon>eudicotyledons</taxon>
        <taxon>Gunneridae</taxon>
        <taxon>Pentapetalae</taxon>
        <taxon>asterids</taxon>
        <taxon>lamiids</taxon>
        <taxon>Lamiales</taxon>
        <taxon>Pedaliaceae</taxon>
        <taxon>Sesamum</taxon>
    </lineage>
</organism>
<gene>
    <name evidence="1" type="ORF">Slati_3799500</name>
</gene>